<sequence>MTGDADGLRLAEDSRDRRSLQGGPAQVRRSQRAPAVCTVVRAHGGTRLTSVLLPCINDEVPYQGAARTIFFSHQPVLVVLPNCRPGIPQDYTT</sequence>
<feature type="region of interest" description="Disordered" evidence="1">
    <location>
        <begin position="1"/>
        <end position="31"/>
    </location>
</feature>
<reference evidence="2" key="1">
    <citation type="journal article" date="2022" name="bioRxiv">
        <title>Sequencing and chromosome-scale assembly of the giantPleurodeles waltlgenome.</title>
        <authorList>
            <person name="Brown T."/>
            <person name="Elewa A."/>
            <person name="Iarovenko S."/>
            <person name="Subramanian E."/>
            <person name="Araus A.J."/>
            <person name="Petzold A."/>
            <person name="Susuki M."/>
            <person name="Suzuki K.-i.T."/>
            <person name="Hayashi T."/>
            <person name="Toyoda A."/>
            <person name="Oliveira C."/>
            <person name="Osipova E."/>
            <person name="Leigh N.D."/>
            <person name="Simon A."/>
            <person name="Yun M.H."/>
        </authorList>
    </citation>
    <scope>NUCLEOTIDE SEQUENCE</scope>
    <source>
        <strain evidence="2">20211129_DDA</strain>
        <tissue evidence="2">Liver</tissue>
    </source>
</reference>
<dbReference type="EMBL" id="JANPWB010000009">
    <property type="protein sequence ID" value="KAJ1151670.1"/>
    <property type="molecule type" value="Genomic_DNA"/>
</dbReference>
<keyword evidence="3" id="KW-1185">Reference proteome</keyword>
<dbReference type="Proteomes" id="UP001066276">
    <property type="component" value="Chromosome 5"/>
</dbReference>
<dbReference type="AlphaFoldDB" id="A0AAV7RLL8"/>
<gene>
    <name evidence="2" type="ORF">NDU88_004450</name>
</gene>
<accession>A0AAV7RLL8</accession>
<proteinExistence type="predicted"/>
<name>A0AAV7RLL8_PLEWA</name>
<organism evidence="2 3">
    <name type="scientific">Pleurodeles waltl</name>
    <name type="common">Iberian ribbed newt</name>
    <dbReference type="NCBI Taxonomy" id="8319"/>
    <lineage>
        <taxon>Eukaryota</taxon>
        <taxon>Metazoa</taxon>
        <taxon>Chordata</taxon>
        <taxon>Craniata</taxon>
        <taxon>Vertebrata</taxon>
        <taxon>Euteleostomi</taxon>
        <taxon>Amphibia</taxon>
        <taxon>Batrachia</taxon>
        <taxon>Caudata</taxon>
        <taxon>Salamandroidea</taxon>
        <taxon>Salamandridae</taxon>
        <taxon>Pleurodelinae</taxon>
        <taxon>Pleurodeles</taxon>
    </lineage>
</organism>
<evidence type="ECO:0000313" key="3">
    <source>
        <dbReference type="Proteomes" id="UP001066276"/>
    </source>
</evidence>
<evidence type="ECO:0000256" key="1">
    <source>
        <dbReference type="SAM" id="MobiDB-lite"/>
    </source>
</evidence>
<comment type="caution">
    <text evidence="2">The sequence shown here is derived from an EMBL/GenBank/DDBJ whole genome shotgun (WGS) entry which is preliminary data.</text>
</comment>
<protein>
    <submittedName>
        <fullName evidence="2">Uncharacterized protein</fullName>
    </submittedName>
</protein>
<feature type="compositionally biased region" description="Basic and acidic residues" evidence="1">
    <location>
        <begin position="1"/>
        <end position="19"/>
    </location>
</feature>
<evidence type="ECO:0000313" key="2">
    <source>
        <dbReference type="EMBL" id="KAJ1151670.1"/>
    </source>
</evidence>